<evidence type="ECO:0000313" key="2">
    <source>
        <dbReference type="Proteomes" id="UP001234495"/>
    </source>
</evidence>
<accession>A0ABT9ZJ73</accession>
<sequence length="65" mass="7589">MLYVTIALDEFQGSELFALFSIPIILEDIDVALTDLYLYYKVSQLHFLLCEKTGKELYQSNFTFL</sequence>
<keyword evidence="2" id="KW-1185">Reference proteome</keyword>
<dbReference type="Proteomes" id="UP001234495">
    <property type="component" value="Unassembled WGS sequence"/>
</dbReference>
<reference evidence="1 2" key="1">
    <citation type="submission" date="2023-07" db="EMBL/GenBank/DDBJ databases">
        <title>Genomic Encyclopedia of Type Strains, Phase IV (KMG-IV): sequencing the most valuable type-strain genomes for metagenomic binning, comparative biology and taxonomic classification.</title>
        <authorList>
            <person name="Goeker M."/>
        </authorList>
    </citation>
    <scope>NUCLEOTIDE SEQUENCE [LARGE SCALE GENOMIC DNA]</scope>
    <source>
        <strain evidence="1 2">DSM 29005</strain>
    </source>
</reference>
<proteinExistence type="predicted"/>
<organism evidence="1 2">
    <name type="scientific">Metabacillus malikii</name>
    <dbReference type="NCBI Taxonomy" id="1504265"/>
    <lineage>
        <taxon>Bacteria</taxon>
        <taxon>Bacillati</taxon>
        <taxon>Bacillota</taxon>
        <taxon>Bacilli</taxon>
        <taxon>Bacillales</taxon>
        <taxon>Bacillaceae</taxon>
        <taxon>Metabacillus</taxon>
    </lineage>
</organism>
<comment type="caution">
    <text evidence="1">The sequence shown here is derived from an EMBL/GenBank/DDBJ whole genome shotgun (WGS) entry which is preliminary data.</text>
</comment>
<name>A0ABT9ZJ73_9BACI</name>
<evidence type="ECO:0000313" key="1">
    <source>
        <dbReference type="EMBL" id="MDQ0231588.1"/>
    </source>
</evidence>
<dbReference type="EMBL" id="JAUSUD010000013">
    <property type="protein sequence ID" value="MDQ0231588.1"/>
    <property type="molecule type" value="Genomic_DNA"/>
</dbReference>
<gene>
    <name evidence="1" type="ORF">J2S19_002871</name>
</gene>
<protein>
    <submittedName>
        <fullName evidence="1">Uncharacterized protein</fullName>
    </submittedName>
</protein>